<reference evidence="2" key="2">
    <citation type="submission" date="2020-09" db="EMBL/GenBank/DDBJ databases">
        <authorList>
            <person name="Sun Q."/>
            <person name="Ohkuma M."/>
        </authorList>
    </citation>
    <scope>NUCLEOTIDE SEQUENCE</scope>
    <source>
        <strain evidence="2">JCM 5016</strain>
    </source>
</reference>
<evidence type="ECO:0000313" key="3">
    <source>
        <dbReference type="Proteomes" id="UP000623010"/>
    </source>
</evidence>
<gene>
    <name evidence="2" type="ORF">GCM10010389_13660</name>
</gene>
<sequence>MFRDTRPALAPVAGAARSAARATAPGTVGTRAGDGAQQVIRGAAGGAGKGTLGLLRRQGGAGAPSGEFGHPFVAPGE</sequence>
<name>A0A918V805_9ACTN</name>
<accession>A0A918V805</accession>
<evidence type="ECO:0000313" key="2">
    <source>
        <dbReference type="EMBL" id="GGZ77217.1"/>
    </source>
</evidence>
<feature type="compositionally biased region" description="Low complexity" evidence="1">
    <location>
        <begin position="7"/>
        <end position="27"/>
    </location>
</feature>
<dbReference type="EMBL" id="BMWH01000003">
    <property type="protein sequence ID" value="GGZ77217.1"/>
    <property type="molecule type" value="Genomic_DNA"/>
</dbReference>
<evidence type="ECO:0000256" key="1">
    <source>
        <dbReference type="SAM" id="MobiDB-lite"/>
    </source>
</evidence>
<feature type="region of interest" description="Disordered" evidence="1">
    <location>
        <begin position="1"/>
        <end position="33"/>
    </location>
</feature>
<proteinExistence type="predicted"/>
<dbReference type="AlphaFoldDB" id="A0A918V805"/>
<keyword evidence="3" id="KW-1185">Reference proteome</keyword>
<feature type="region of interest" description="Disordered" evidence="1">
    <location>
        <begin position="57"/>
        <end position="77"/>
    </location>
</feature>
<organism evidence="2 3">
    <name type="scientific">Streptomyces echinoruber</name>
    <dbReference type="NCBI Taxonomy" id="68898"/>
    <lineage>
        <taxon>Bacteria</taxon>
        <taxon>Bacillati</taxon>
        <taxon>Actinomycetota</taxon>
        <taxon>Actinomycetes</taxon>
        <taxon>Kitasatosporales</taxon>
        <taxon>Streptomycetaceae</taxon>
        <taxon>Streptomyces</taxon>
    </lineage>
</organism>
<reference evidence="2" key="1">
    <citation type="journal article" date="2014" name="Int. J. Syst. Evol. Microbiol.">
        <title>Complete genome sequence of Corynebacterium casei LMG S-19264T (=DSM 44701T), isolated from a smear-ripened cheese.</title>
        <authorList>
            <consortium name="US DOE Joint Genome Institute (JGI-PGF)"/>
            <person name="Walter F."/>
            <person name="Albersmeier A."/>
            <person name="Kalinowski J."/>
            <person name="Ruckert C."/>
        </authorList>
    </citation>
    <scope>NUCLEOTIDE SEQUENCE</scope>
    <source>
        <strain evidence="2">JCM 5016</strain>
    </source>
</reference>
<protein>
    <submittedName>
        <fullName evidence="2">Uncharacterized protein</fullName>
    </submittedName>
</protein>
<dbReference type="Proteomes" id="UP000623010">
    <property type="component" value="Unassembled WGS sequence"/>
</dbReference>
<comment type="caution">
    <text evidence="2">The sequence shown here is derived from an EMBL/GenBank/DDBJ whole genome shotgun (WGS) entry which is preliminary data.</text>
</comment>